<sequence>MESQLSSYVSRLPHISNDRLRCENILYVLEFLHLLQTAGYSIVFAFLRETGLRFEKDAVCRNLHEQLRTDGKIYRARKMQDSGWKPRWFAKDKATDTYRYLGGYWESREKSSWEGCPDIFGQDPNDLMIAD</sequence>
<dbReference type="InterPro" id="IPR037239">
    <property type="entry name" value="OSBP_sf"/>
</dbReference>
<name>Q8SA92_MAIZE</name>
<evidence type="ECO:0000256" key="1">
    <source>
        <dbReference type="SAM" id="Phobius"/>
    </source>
</evidence>
<keyword evidence="1" id="KW-1133">Transmembrane helix</keyword>
<reference evidence="2" key="1">
    <citation type="submission" date="2002-01" db="EMBL/GenBank/DDBJ databases">
        <authorList>
            <person name="Doebley J."/>
        </authorList>
    </citation>
    <scope>NUCLEOTIDE SEQUENCE</scope>
</reference>
<keyword evidence="1" id="KW-0472">Membrane</keyword>
<keyword evidence="1" id="KW-0812">Transmembrane</keyword>
<gene>
    <name evidence="2" type="primary">Z195D10.10</name>
</gene>
<accession>Q8SA92</accession>
<dbReference type="EMBL" id="AF466646">
    <property type="protein sequence ID" value="AAL76000.1"/>
    <property type="molecule type" value="Genomic_DNA"/>
</dbReference>
<evidence type="ECO:0000313" key="2">
    <source>
        <dbReference type="EMBL" id="AAL76000.1"/>
    </source>
</evidence>
<reference evidence="2" key="2">
    <citation type="submission" date="2002-01" db="EMBL/GenBank/DDBJ databases">
        <authorList>
            <person name="Ramakrishna W."/>
            <person name="Emberton J."/>
            <person name="SanMiguel P."/>
            <person name="Bennetzen J."/>
        </authorList>
    </citation>
    <scope>NUCLEOTIDE SEQUENCE</scope>
</reference>
<reference evidence="2" key="3">
    <citation type="submission" date="2002-01" db="EMBL/GenBank/DDBJ databases">
        <authorList>
            <person name="Llaca V."/>
            <person name="Linton E.W."/>
            <person name="Young S."/>
            <person name="Kovchok S."/>
            <person name="Messing J."/>
        </authorList>
    </citation>
    <scope>NUCLEOTIDE SEQUENCE</scope>
</reference>
<dbReference type="SUPFAM" id="SSF144000">
    <property type="entry name" value="Oxysterol-binding protein-like"/>
    <property type="match status" value="1"/>
</dbReference>
<protein>
    <submittedName>
        <fullName evidence="2">Putative oxysterol-binding protein</fullName>
    </submittedName>
</protein>
<reference evidence="2" key="4">
    <citation type="journal article" date="2004" name="Genome Res.">
        <title>Gene loss and movement in the maize genome.</title>
        <authorList>
            <person name="Lai J."/>
            <person name="Ma J."/>
            <person name="Swigonova Z."/>
            <person name="Ramakrishna W."/>
            <person name="Linton E."/>
            <person name="Llaca V."/>
            <person name="Tanyolac B."/>
            <person name="Park Y.J."/>
            <person name="Jeong O.Y."/>
            <person name="Bennetzen J.L."/>
            <person name="Messing J."/>
        </authorList>
    </citation>
    <scope>NUCLEOTIDE SEQUENCE</scope>
</reference>
<organism evidence="2">
    <name type="scientific">Zea mays</name>
    <name type="common">Maize</name>
    <dbReference type="NCBI Taxonomy" id="4577"/>
    <lineage>
        <taxon>Eukaryota</taxon>
        <taxon>Viridiplantae</taxon>
        <taxon>Streptophyta</taxon>
        <taxon>Embryophyta</taxon>
        <taxon>Tracheophyta</taxon>
        <taxon>Spermatophyta</taxon>
        <taxon>Magnoliopsida</taxon>
        <taxon>Liliopsida</taxon>
        <taxon>Poales</taxon>
        <taxon>Poaceae</taxon>
        <taxon>PACMAD clade</taxon>
        <taxon>Panicoideae</taxon>
        <taxon>Andropogonodae</taxon>
        <taxon>Andropogoneae</taxon>
        <taxon>Tripsacinae</taxon>
        <taxon>Zea</taxon>
    </lineage>
</organism>
<proteinExistence type="predicted"/>
<dbReference type="AlphaFoldDB" id="Q8SA92"/>
<feature type="transmembrane region" description="Helical" evidence="1">
    <location>
        <begin position="25"/>
        <end position="47"/>
    </location>
</feature>